<evidence type="ECO:0000256" key="3">
    <source>
        <dbReference type="ARBA" id="ARBA00022989"/>
    </source>
</evidence>
<dbReference type="PANTHER" id="PTHR33507">
    <property type="entry name" value="INNER MEMBRANE PROTEIN YBBJ"/>
    <property type="match status" value="1"/>
</dbReference>
<dbReference type="SUPFAM" id="SSF52096">
    <property type="entry name" value="ClpP/crotonase"/>
    <property type="match status" value="1"/>
</dbReference>
<keyword evidence="2 5" id="KW-0812">Transmembrane</keyword>
<keyword evidence="4 5" id="KW-0472">Membrane</keyword>
<evidence type="ECO:0000256" key="6">
    <source>
        <dbReference type="SAM" id="SignalP"/>
    </source>
</evidence>
<dbReference type="InterPro" id="IPR002810">
    <property type="entry name" value="NfeD-like_C"/>
</dbReference>
<feature type="chain" id="PRO_5039351687" evidence="6">
    <location>
        <begin position="20"/>
        <end position="432"/>
    </location>
</feature>
<protein>
    <submittedName>
        <fullName evidence="10">Membrane protein</fullName>
    </submittedName>
</protein>
<dbReference type="InterPro" id="IPR056738">
    <property type="entry name" value="NfeD1b_N"/>
</dbReference>
<dbReference type="SUPFAM" id="SSF141322">
    <property type="entry name" value="NfeD domain-like"/>
    <property type="match status" value="1"/>
</dbReference>
<dbReference type="Gene3D" id="3.90.226.10">
    <property type="entry name" value="2-enoyl-CoA Hydratase, Chain A, domain 1"/>
    <property type="match status" value="1"/>
</dbReference>
<accession>A0A084GWP4</accession>
<keyword evidence="6" id="KW-0732">Signal</keyword>
<dbReference type="InterPro" id="IPR012340">
    <property type="entry name" value="NA-bd_OB-fold"/>
</dbReference>
<feature type="transmembrane region" description="Helical" evidence="5">
    <location>
        <begin position="323"/>
        <end position="346"/>
    </location>
</feature>
<evidence type="ECO:0000256" key="4">
    <source>
        <dbReference type="ARBA" id="ARBA00023136"/>
    </source>
</evidence>
<dbReference type="InterPro" id="IPR029045">
    <property type="entry name" value="ClpP/crotonase-like_dom_sf"/>
</dbReference>
<dbReference type="InterPro" id="IPR056739">
    <property type="entry name" value="NfeD_membrane"/>
</dbReference>
<dbReference type="GO" id="GO:0005886">
    <property type="term" value="C:plasma membrane"/>
    <property type="evidence" value="ECO:0007669"/>
    <property type="project" value="TreeGrafter"/>
</dbReference>
<reference evidence="10 11" key="1">
    <citation type="journal article" date="2005" name="Int. J. Syst. Evol. Microbiol.">
        <title>Bacillus cibi sp. nov., isolated from jeotgal, a traditional Korean fermented seafood.</title>
        <authorList>
            <person name="Yoon J.H."/>
            <person name="Lee C.H."/>
            <person name="Oh T.K."/>
        </authorList>
    </citation>
    <scope>NUCLEOTIDE SEQUENCE [LARGE SCALE GENOMIC DNA]</scope>
    <source>
        <strain evidence="10 11">DSM 16189</strain>
    </source>
</reference>
<sequence length="432" mass="46011">MFFGIVLFLSLFGSAYMPAADNSADKVAVIPIEETVEKGLSQFIKRSFKEAAAANADHIILDINTPGGAVDAALEIADTIRGSNIPVTAFIDRRALSAGAYIALNADQIYMVPGAKMGSAAIIDLEGNTADKKAESLWLAEMKESAEQNNRNAKYALAMADPDVDVPEYGAGKGDLLTLNSEQALEVGYSEGTAENLDSLLQKLNLASAEVIDIEVSFAEKVARFVTNPIVIPILLSIGSLGLIVELYSPGFGLPGIMGLSSLFLFFYGHYIAGLAGLETIILFAAGIILVAAEFFVPGGIIGFIGFGAILLSFFIATDDIGYMAFSLGIALLVAVSAAIIFVKVFGKRMNIFKKLILRDSTNTESGYVSNRSRLELIGKTGVALTSMRPSGTALIEDERIDVVTEGTFIAKDQKVKVIKVEGSRVVVREII</sequence>
<dbReference type="Gene3D" id="2.40.50.140">
    <property type="entry name" value="Nucleic acid-binding proteins"/>
    <property type="match status" value="1"/>
</dbReference>
<evidence type="ECO:0000256" key="2">
    <source>
        <dbReference type="ARBA" id="ARBA00022692"/>
    </source>
</evidence>
<evidence type="ECO:0000256" key="5">
    <source>
        <dbReference type="SAM" id="Phobius"/>
    </source>
</evidence>
<feature type="transmembrane region" description="Helical" evidence="5">
    <location>
        <begin position="300"/>
        <end position="317"/>
    </location>
</feature>
<evidence type="ECO:0000313" key="10">
    <source>
        <dbReference type="EMBL" id="KEZ51756.1"/>
    </source>
</evidence>
<dbReference type="InterPro" id="IPR052165">
    <property type="entry name" value="Membrane_assoc_protease"/>
</dbReference>
<dbReference type="CDD" id="cd07021">
    <property type="entry name" value="Clp_protease_NfeD_like"/>
    <property type="match status" value="1"/>
</dbReference>
<feature type="signal peptide" evidence="6">
    <location>
        <begin position="1"/>
        <end position="19"/>
    </location>
</feature>
<evidence type="ECO:0000313" key="11">
    <source>
        <dbReference type="Proteomes" id="UP000028549"/>
    </source>
</evidence>
<keyword evidence="3 5" id="KW-1133">Transmembrane helix</keyword>
<evidence type="ECO:0000259" key="8">
    <source>
        <dbReference type="Pfam" id="PF24961"/>
    </source>
</evidence>
<dbReference type="STRING" id="246786.GS18_0211595"/>
<dbReference type="Pfam" id="PF25145">
    <property type="entry name" value="NfeD1b_N"/>
    <property type="match status" value="1"/>
</dbReference>
<feature type="domain" description="NfeD-like C-terminal" evidence="7">
    <location>
        <begin position="376"/>
        <end position="429"/>
    </location>
</feature>
<comment type="subcellular location">
    <subcellularLocation>
        <location evidence="1">Membrane</location>
        <topology evidence="1">Multi-pass membrane protein</topology>
    </subcellularLocation>
</comment>
<dbReference type="EMBL" id="JNVC02000005">
    <property type="protein sequence ID" value="KEZ51756.1"/>
    <property type="molecule type" value="Genomic_DNA"/>
</dbReference>
<feature type="transmembrane region" description="Helical" evidence="5">
    <location>
        <begin position="275"/>
        <end position="293"/>
    </location>
</feature>
<organism evidence="10 11">
    <name type="scientific">Metabacillus indicus</name>
    <name type="common">Bacillus indicus</name>
    <dbReference type="NCBI Taxonomy" id="246786"/>
    <lineage>
        <taxon>Bacteria</taxon>
        <taxon>Bacillati</taxon>
        <taxon>Bacillota</taxon>
        <taxon>Bacilli</taxon>
        <taxon>Bacillales</taxon>
        <taxon>Bacillaceae</taxon>
        <taxon>Metabacillus</taxon>
    </lineage>
</organism>
<evidence type="ECO:0000259" key="9">
    <source>
        <dbReference type="Pfam" id="PF25145"/>
    </source>
</evidence>
<keyword evidence="11" id="KW-1185">Reference proteome</keyword>
<dbReference type="RefSeq" id="WP_029279576.1">
    <property type="nucleotide sequence ID" value="NZ_CANLZQ010000001.1"/>
</dbReference>
<evidence type="ECO:0000259" key="7">
    <source>
        <dbReference type="Pfam" id="PF01957"/>
    </source>
</evidence>
<dbReference type="AlphaFoldDB" id="A0A084GWP4"/>
<dbReference type="Pfam" id="PF24961">
    <property type="entry name" value="NfeD_membrane"/>
    <property type="match status" value="1"/>
</dbReference>
<dbReference type="Pfam" id="PF01957">
    <property type="entry name" value="NfeD"/>
    <property type="match status" value="1"/>
</dbReference>
<proteinExistence type="predicted"/>
<gene>
    <name evidence="10" type="ORF">GS18_0211595</name>
</gene>
<feature type="domain" description="NfeD1b N-terminal" evidence="9">
    <location>
        <begin position="26"/>
        <end position="212"/>
    </location>
</feature>
<comment type="caution">
    <text evidence="10">The sequence shown here is derived from an EMBL/GenBank/DDBJ whole genome shotgun (WGS) entry which is preliminary data.</text>
</comment>
<dbReference type="Proteomes" id="UP000028549">
    <property type="component" value="Unassembled WGS sequence"/>
</dbReference>
<evidence type="ECO:0000256" key="1">
    <source>
        <dbReference type="ARBA" id="ARBA00004141"/>
    </source>
</evidence>
<name>A0A084GWP4_METID</name>
<feature type="domain" description="NfeD integral membrane" evidence="8">
    <location>
        <begin position="231"/>
        <end position="344"/>
    </location>
</feature>
<dbReference type="PANTHER" id="PTHR33507:SF3">
    <property type="entry name" value="INNER MEMBRANE PROTEIN YBBJ"/>
    <property type="match status" value="1"/>
</dbReference>